<dbReference type="AlphaFoldDB" id="E4YW88"/>
<dbReference type="Proteomes" id="UP000011014">
    <property type="component" value="Unassembled WGS sequence"/>
</dbReference>
<proteinExistence type="predicted"/>
<dbReference type="Pfam" id="PF00155">
    <property type="entry name" value="Aminotran_1_2"/>
    <property type="match status" value="1"/>
</dbReference>
<keyword evidence="4" id="KW-0663">Pyridoxal phosphate</keyword>
<dbReference type="Gene3D" id="3.40.640.10">
    <property type="entry name" value="Type I PLP-dependent aspartate aminotransferase-like (Major domain)"/>
    <property type="match status" value="1"/>
</dbReference>
<dbReference type="InterPro" id="IPR050859">
    <property type="entry name" value="Class-I_PLP-dep_aminotransf"/>
</dbReference>
<evidence type="ECO:0000256" key="3">
    <source>
        <dbReference type="ARBA" id="ARBA00022679"/>
    </source>
</evidence>
<dbReference type="InterPro" id="IPR015421">
    <property type="entry name" value="PyrdxlP-dep_Trfase_major"/>
</dbReference>
<dbReference type="PANTHER" id="PTHR42790:SF19">
    <property type="entry name" value="KYNURENINE_ALPHA-AMINOADIPATE AMINOTRANSFERASE, MITOCHONDRIAL"/>
    <property type="match status" value="1"/>
</dbReference>
<reference evidence="6" key="1">
    <citation type="journal article" date="2010" name="Science">
        <title>Plasticity of animal genome architecture unmasked by rapid evolution of a pelagic tunicate.</title>
        <authorList>
            <person name="Denoeud F."/>
            <person name="Henriet S."/>
            <person name="Mungpakdee S."/>
            <person name="Aury J.M."/>
            <person name="Da Silva C."/>
            <person name="Brinkmann H."/>
            <person name="Mikhaleva J."/>
            <person name="Olsen L.C."/>
            <person name="Jubin C."/>
            <person name="Canestro C."/>
            <person name="Bouquet J.M."/>
            <person name="Danks G."/>
            <person name="Poulain J."/>
            <person name="Campsteijn C."/>
            <person name="Adamski M."/>
            <person name="Cross I."/>
            <person name="Yadetie F."/>
            <person name="Muffato M."/>
            <person name="Louis A."/>
            <person name="Butcher S."/>
            <person name="Tsagkogeorga G."/>
            <person name="Konrad A."/>
            <person name="Singh S."/>
            <person name="Jensen M.F."/>
            <person name="Cong E.H."/>
            <person name="Eikeseth-Otteraa H."/>
            <person name="Noel B."/>
            <person name="Anthouard V."/>
            <person name="Porcel B.M."/>
            <person name="Kachouri-Lafond R."/>
            <person name="Nishino A."/>
            <person name="Ugolini M."/>
            <person name="Chourrout P."/>
            <person name="Nishida H."/>
            <person name="Aasland R."/>
            <person name="Huzurbazar S."/>
            <person name="Westhof E."/>
            <person name="Delsuc F."/>
            <person name="Lehrach H."/>
            <person name="Reinhardt R."/>
            <person name="Weissenbach J."/>
            <person name="Roy S.W."/>
            <person name="Artiguenave F."/>
            <person name="Postlethwait J.H."/>
            <person name="Manak J.R."/>
            <person name="Thompson E.M."/>
            <person name="Jaillon O."/>
            <person name="Du Pasquier L."/>
            <person name="Boudinot P."/>
            <person name="Liberles D.A."/>
            <person name="Volff J.N."/>
            <person name="Philippe H."/>
            <person name="Lenhard B."/>
            <person name="Roest Crollius H."/>
            <person name="Wincker P."/>
            <person name="Chourrout D."/>
        </authorList>
    </citation>
    <scope>NUCLEOTIDE SEQUENCE [LARGE SCALE GENOMIC DNA]</scope>
</reference>
<gene>
    <name evidence="6" type="ORF">GSOID_T00020308001</name>
</gene>
<evidence type="ECO:0000256" key="2">
    <source>
        <dbReference type="ARBA" id="ARBA00022576"/>
    </source>
</evidence>
<sequence>MNSYERFFSRAALARKPSPIRVLTKIQMASGPEMISLAGGMPNGAMFPISGLSMKVDGSEIQLSQAQLATALQYSSSLGLASFLRHLDSLRTHYHGESSFSDNIDTCVSTGSQNGLEMLLGSLLNEGDGILTDDPMYPGTKAILRPLGASIIPIKTDGDGMDTDDLAKQIEKFKKSHNLKVIMTVANGGNPTGSTLSLERRHRLLELAHAYDLLVVEDDPYYFLQFDGEQLPSLFELDWNSSQNSFKRVIRSDSFSKIISAGIRIGWITGPKGVIGKLELATQCSTLHCPSMTQVICTELFDKWGINGFEEHIVKVKDFYRNRRNFLVAAAEKHLGDLADWDVPKGGLFLWIKLNGIDDTTALIEQKAREANVLLCPGSYFAVDENAPNSYCRVAFSVASEEQMDEAMRRLANLIKMELGN</sequence>
<evidence type="ECO:0000313" key="6">
    <source>
        <dbReference type="EMBL" id="CBY39723.1"/>
    </source>
</evidence>
<evidence type="ECO:0000256" key="1">
    <source>
        <dbReference type="ARBA" id="ARBA00001933"/>
    </source>
</evidence>
<name>E4YW88_OIKDI</name>
<organism evidence="6">
    <name type="scientific">Oikopleura dioica</name>
    <name type="common">Tunicate</name>
    <dbReference type="NCBI Taxonomy" id="34765"/>
    <lineage>
        <taxon>Eukaryota</taxon>
        <taxon>Metazoa</taxon>
        <taxon>Chordata</taxon>
        <taxon>Tunicata</taxon>
        <taxon>Appendicularia</taxon>
        <taxon>Copelata</taxon>
        <taxon>Oikopleuridae</taxon>
        <taxon>Oikopleura</taxon>
    </lineage>
</organism>
<feature type="domain" description="Aminotransferase class I/classII large" evidence="5">
    <location>
        <begin position="71"/>
        <end position="411"/>
    </location>
</feature>
<accession>E4YW88</accession>
<dbReference type="EMBL" id="FN655627">
    <property type="protein sequence ID" value="CBY39723.1"/>
    <property type="molecule type" value="Genomic_DNA"/>
</dbReference>
<evidence type="ECO:0000256" key="4">
    <source>
        <dbReference type="ARBA" id="ARBA00022898"/>
    </source>
</evidence>
<dbReference type="FunFam" id="3.90.1150.10:FF:000166">
    <property type="entry name" value="Kynurenine/alpha-aminoadipate aminotransferase, mitochondrial"/>
    <property type="match status" value="1"/>
</dbReference>
<dbReference type="GO" id="GO:1901605">
    <property type="term" value="P:alpha-amino acid metabolic process"/>
    <property type="evidence" value="ECO:0007669"/>
    <property type="project" value="TreeGrafter"/>
</dbReference>
<dbReference type="GO" id="GO:0030170">
    <property type="term" value="F:pyridoxal phosphate binding"/>
    <property type="evidence" value="ECO:0007669"/>
    <property type="project" value="InterPro"/>
</dbReference>
<dbReference type="GO" id="GO:0016212">
    <property type="term" value="F:kynurenine-oxoglutarate transaminase activity"/>
    <property type="evidence" value="ECO:0007669"/>
    <property type="project" value="TreeGrafter"/>
</dbReference>
<protein>
    <recommendedName>
        <fullName evidence="5">Aminotransferase class I/classII large domain-containing protein</fullName>
    </recommendedName>
</protein>
<dbReference type="InterPro" id="IPR004839">
    <property type="entry name" value="Aminotransferase_I/II_large"/>
</dbReference>
<evidence type="ECO:0000259" key="5">
    <source>
        <dbReference type="Pfam" id="PF00155"/>
    </source>
</evidence>
<dbReference type="InterPro" id="IPR015424">
    <property type="entry name" value="PyrdxlP-dep_Trfase"/>
</dbReference>
<comment type="cofactor">
    <cofactor evidence="1">
        <name>pyridoxal 5'-phosphate</name>
        <dbReference type="ChEBI" id="CHEBI:597326"/>
    </cofactor>
</comment>
<dbReference type="CDD" id="cd00609">
    <property type="entry name" value="AAT_like"/>
    <property type="match status" value="1"/>
</dbReference>
<keyword evidence="3" id="KW-0808">Transferase</keyword>
<keyword evidence="2" id="KW-0032">Aminotransferase</keyword>
<dbReference type="PANTHER" id="PTHR42790">
    <property type="entry name" value="AMINOTRANSFERASE"/>
    <property type="match status" value="1"/>
</dbReference>
<dbReference type="SUPFAM" id="SSF53383">
    <property type="entry name" value="PLP-dependent transferases"/>
    <property type="match status" value="1"/>
</dbReference>